<protein>
    <recommendedName>
        <fullName evidence="3">Peptide deformylase</fullName>
    </recommendedName>
</protein>
<name>X1SJX9_9ZZZZ</name>
<dbReference type="GO" id="GO:0042586">
    <property type="term" value="F:peptide deformylase activity"/>
    <property type="evidence" value="ECO:0007669"/>
    <property type="project" value="InterPro"/>
</dbReference>
<dbReference type="PIRSF" id="PIRSF004749">
    <property type="entry name" value="Pep_def"/>
    <property type="match status" value="1"/>
</dbReference>
<dbReference type="Pfam" id="PF01327">
    <property type="entry name" value="Pep_deformylase"/>
    <property type="match status" value="1"/>
</dbReference>
<sequence length="143" mass="16301">MNIVTSERLLRKPTGLVKETDDVKQVVEDLFREMEEREALGMAANQLGYSCRVFVMRVEPLPPICIVNPVVAKQKGSQLVTEYCESLPGEGVVIKRPYVVVVKGVNQYFRPVRYRLSGLQARIACHEIDHLLGKLIVDYKERE</sequence>
<dbReference type="InterPro" id="IPR036821">
    <property type="entry name" value="Peptide_deformylase_sf"/>
</dbReference>
<evidence type="ECO:0008006" key="3">
    <source>
        <dbReference type="Google" id="ProtNLM"/>
    </source>
</evidence>
<dbReference type="Gene3D" id="3.90.45.10">
    <property type="entry name" value="Peptide deformylase"/>
    <property type="match status" value="1"/>
</dbReference>
<gene>
    <name evidence="2" type="ORF">S12H4_06197</name>
</gene>
<dbReference type="InterPro" id="IPR023635">
    <property type="entry name" value="Peptide_deformylase"/>
</dbReference>
<dbReference type="SUPFAM" id="SSF56420">
    <property type="entry name" value="Peptide deformylase"/>
    <property type="match status" value="1"/>
</dbReference>
<evidence type="ECO:0000313" key="2">
    <source>
        <dbReference type="EMBL" id="GAI68069.1"/>
    </source>
</evidence>
<dbReference type="AlphaFoldDB" id="X1SJX9"/>
<reference evidence="2" key="1">
    <citation type="journal article" date="2014" name="Front. Microbiol.">
        <title>High frequency of phylogenetically diverse reductive dehalogenase-homologous genes in deep subseafloor sedimentary metagenomes.</title>
        <authorList>
            <person name="Kawai M."/>
            <person name="Futagami T."/>
            <person name="Toyoda A."/>
            <person name="Takaki Y."/>
            <person name="Nishi S."/>
            <person name="Hori S."/>
            <person name="Arai W."/>
            <person name="Tsubouchi T."/>
            <person name="Morono Y."/>
            <person name="Uchiyama I."/>
            <person name="Ito T."/>
            <person name="Fujiyama A."/>
            <person name="Inagaki F."/>
            <person name="Takami H."/>
        </authorList>
    </citation>
    <scope>NUCLEOTIDE SEQUENCE</scope>
    <source>
        <strain evidence="2">Expedition CK06-06</strain>
    </source>
</reference>
<accession>X1SJX9</accession>
<dbReference type="EMBL" id="BARW01002144">
    <property type="protein sequence ID" value="GAI68069.1"/>
    <property type="molecule type" value="Genomic_DNA"/>
</dbReference>
<comment type="similarity">
    <text evidence="1">Belongs to the polypeptide deformylase family.</text>
</comment>
<dbReference type="PANTHER" id="PTHR10458:SF22">
    <property type="entry name" value="PEPTIDE DEFORMYLASE"/>
    <property type="match status" value="1"/>
</dbReference>
<evidence type="ECO:0000256" key="1">
    <source>
        <dbReference type="ARBA" id="ARBA00010759"/>
    </source>
</evidence>
<proteinExistence type="inferred from homology"/>
<comment type="caution">
    <text evidence="2">The sequence shown here is derived from an EMBL/GenBank/DDBJ whole genome shotgun (WGS) entry which is preliminary data.</text>
</comment>
<organism evidence="2">
    <name type="scientific">marine sediment metagenome</name>
    <dbReference type="NCBI Taxonomy" id="412755"/>
    <lineage>
        <taxon>unclassified sequences</taxon>
        <taxon>metagenomes</taxon>
        <taxon>ecological metagenomes</taxon>
    </lineage>
</organism>
<dbReference type="PRINTS" id="PR01576">
    <property type="entry name" value="PDEFORMYLASE"/>
</dbReference>
<dbReference type="PANTHER" id="PTHR10458">
    <property type="entry name" value="PEPTIDE DEFORMYLASE"/>
    <property type="match status" value="1"/>
</dbReference>